<dbReference type="InterPro" id="IPR038930">
    <property type="entry name" value="CEP13/CEP14"/>
</dbReference>
<dbReference type="EMBL" id="JAVXUP010000499">
    <property type="protein sequence ID" value="KAK3026488.1"/>
    <property type="molecule type" value="Genomic_DNA"/>
</dbReference>
<dbReference type="AlphaFoldDB" id="A0AA89B5B1"/>
<reference evidence="2" key="1">
    <citation type="submission" date="2022-12" db="EMBL/GenBank/DDBJ databases">
        <title>Draft genome assemblies for two species of Escallonia (Escalloniales).</title>
        <authorList>
            <person name="Chanderbali A."/>
            <person name="Dervinis C."/>
            <person name="Anghel I."/>
            <person name="Soltis D."/>
            <person name="Soltis P."/>
            <person name="Zapata F."/>
        </authorList>
    </citation>
    <scope>NUCLEOTIDE SEQUENCE</scope>
    <source>
        <strain evidence="2">UCBG64.0493</strain>
        <tissue evidence="2">Leaf</tissue>
    </source>
</reference>
<name>A0AA89B5B1_9ASTE</name>
<evidence type="ECO:0000313" key="3">
    <source>
        <dbReference type="Proteomes" id="UP001188597"/>
    </source>
</evidence>
<gene>
    <name evidence="2" type="ORF">RJ639_041785</name>
</gene>
<proteinExistence type="predicted"/>
<organism evidence="2 3">
    <name type="scientific">Escallonia herrerae</name>
    <dbReference type="NCBI Taxonomy" id="1293975"/>
    <lineage>
        <taxon>Eukaryota</taxon>
        <taxon>Viridiplantae</taxon>
        <taxon>Streptophyta</taxon>
        <taxon>Embryophyta</taxon>
        <taxon>Tracheophyta</taxon>
        <taxon>Spermatophyta</taxon>
        <taxon>Magnoliopsida</taxon>
        <taxon>eudicotyledons</taxon>
        <taxon>Gunneridae</taxon>
        <taxon>Pentapetalae</taxon>
        <taxon>asterids</taxon>
        <taxon>campanulids</taxon>
        <taxon>Escalloniales</taxon>
        <taxon>Escalloniaceae</taxon>
        <taxon>Escallonia</taxon>
    </lineage>
</organism>
<dbReference type="GO" id="GO:0006970">
    <property type="term" value="P:response to osmotic stress"/>
    <property type="evidence" value="ECO:0007669"/>
    <property type="project" value="InterPro"/>
</dbReference>
<dbReference type="GO" id="GO:0006995">
    <property type="term" value="P:cellular response to nitrogen starvation"/>
    <property type="evidence" value="ECO:0007669"/>
    <property type="project" value="InterPro"/>
</dbReference>
<comment type="caution">
    <text evidence="2">The sequence shown here is derived from an EMBL/GenBank/DDBJ whole genome shotgun (WGS) entry which is preliminary data.</text>
</comment>
<keyword evidence="1" id="KW-1133">Transmembrane helix</keyword>
<evidence type="ECO:0000313" key="2">
    <source>
        <dbReference type="EMBL" id="KAK3026488.1"/>
    </source>
</evidence>
<accession>A0AA89B5B1</accession>
<protein>
    <submittedName>
        <fullName evidence="2">Uncharacterized protein</fullName>
    </submittedName>
</protein>
<keyword evidence="1" id="KW-0472">Membrane</keyword>
<dbReference type="PANTHER" id="PTHR37180:SF4">
    <property type="entry name" value="FORMIN-LIKE PROTEIN 3"/>
    <property type="match status" value="1"/>
</dbReference>
<keyword evidence="1" id="KW-0812">Transmembrane</keyword>
<sequence>MDSVPSTSLSDRNAEACKPPFPLYLSLMARLSTLALVLCFLAITHASSAEARKLLSTEKITVSSQEDTLALRVHPEGSTPPSAPSGEGHELVINERLFVLHLAHLDRVLQSVPSPGVGH</sequence>
<feature type="transmembrane region" description="Helical" evidence="1">
    <location>
        <begin position="23"/>
        <end position="43"/>
    </location>
</feature>
<dbReference type="PANTHER" id="PTHR37180">
    <property type="entry name" value="PRECURSOR OF CEP14"/>
    <property type="match status" value="1"/>
</dbReference>
<evidence type="ECO:0000256" key="1">
    <source>
        <dbReference type="SAM" id="Phobius"/>
    </source>
</evidence>
<keyword evidence="3" id="KW-1185">Reference proteome</keyword>
<dbReference type="Proteomes" id="UP001188597">
    <property type="component" value="Unassembled WGS sequence"/>
</dbReference>